<feature type="compositionally biased region" description="Gly residues" evidence="2">
    <location>
        <begin position="344"/>
        <end position="357"/>
    </location>
</feature>
<feature type="compositionally biased region" description="Pro residues" evidence="2">
    <location>
        <begin position="372"/>
        <end position="383"/>
    </location>
</feature>
<reference evidence="4 6" key="2">
    <citation type="journal article" date="2018" name="Plant J.">
        <title>The Physcomitrella patens chromosome-scale assembly reveals moss genome structure and evolution.</title>
        <authorList>
            <person name="Lang D."/>
            <person name="Ullrich K.K."/>
            <person name="Murat F."/>
            <person name="Fuchs J."/>
            <person name="Jenkins J."/>
            <person name="Haas F.B."/>
            <person name="Piednoel M."/>
            <person name="Gundlach H."/>
            <person name="Van Bel M."/>
            <person name="Meyberg R."/>
            <person name="Vives C."/>
            <person name="Morata J."/>
            <person name="Symeonidi A."/>
            <person name="Hiss M."/>
            <person name="Muchero W."/>
            <person name="Kamisugi Y."/>
            <person name="Saleh O."/>
            <person name="Blanc G."/>
            <person name="Decker E.L."/>
            <person name="van Gessel N."/>
            <person name="Grimwood J."/>
            <person name="Hayes R.D."/>
            <person name="Graham S.W."/>
            <person name="Gunter L.E."/>
            <person name="McDaniel S.F."/>
            <person name="Hoernstein S.N.W."/>
            <person name="Larsson A."/>
            <person name="Li F.W."/>
            <person name="Perroud P.F."/>
            <person name="Phillips J."/>
            <person name="Ranjan P."/>
            <person name="Rokshar D.S."/>
            <person name="Rothfels C.J."/>
            <person name="Schneider L."/>
            <person name="Shu S."/>
            <person name="Stevenson D.W."/>
            <person name="Thummler F."/>
            <person name="Tillich M."/>
            <person name="Villarreal Aguilar J.C."/>
            <person name="Widiez T."/>
            <person name="Wong G.K."/>
            <person name="Wymore A."/>
            <person name="Zhang Y."/>
            <person name="Zimmer A.D."/>
            <person name="Quatrano R.S."/>
            <person name="Mayer K.F.X."/>
            <person name="Goodstein D."/>
            <person name="Casacuberta J.M."/>
            <person name="Vandepoele K."/>
            <person name="Reski R."/>
            <person name="Cuming A.C."/>
            <person name="Tuskan G.A."/>
            <person name="Maumus F."/>
            <person name="Salse J."/>
            <person name="Schmutz J."/>
            <person name="Rensing S.A."/>
        </authorList>
    </citation>
    <scope>NUCLEOTIDE SEQUENCE [LARGE SCALE GENOMIC DNA]</scope>
    <source>
        <strain evidence="5 6">cv. Gransden 2004</strain>
    </source>
</reference>
<feature type="compositionally biased region" description="Basic and acidic residues" evidence="2">
    <location>
        <begin position="12"/>
        <end position="25"/>
    </location>
</feature>
<dbReference type="SMART" id="SM00355">
    <property type="entry name" value="ZnF_C2H2"/>
    <property type="match status" value="4"/>
</dbReference>
<feature type="region of interest" description="Disordered" evidence="2">
    <location>
        <begin position="429"/>
        <end position="448"/>
    </location>
</feature>
<feature type="compositionally biased region" description="Basic and acidic residues" evidence="2">
    <location>
        <begin position="135"/>
        <end position="146"/>
    </location>
</feature>
<dbReference type="PANTHER" id="PTHR47068">
    <property type="entry name" value="OS02G0659100 PROTEIN"/>
    <property type="match status" value="1"/>
</dbReference>
<dbReference type="SUPFAM" id="SSF57667">
    <property type="entry name" value="beta-beta-alpha zinc fingers"/>
    <property type="match status" value="2"/>
</dbReference>
<feature type="compositionally biased region" description="Basic and acidic residues" evidence="2">
    <location>
        <begin position="191"/>
        <end position="204"/>
    </location>
</feature>
<feature type="compositionally biased region" description="Basic residues" evidence="2">
    <location>
        <begin position="437"/>
        <end position="446"/>
    </location>
</feature>
<evidence type="ECO:0000256" key="1">
    <source>
        <dbReference type="PROSITE-ProRule" id="PRU00042"/>
    </source>
</evidence>
<dbReference type="InterPro" id="IPR036236">
    <property type="entry name" value="Znf_C2H2_sf"/>
</dbReference>
<feature type="compositionally biased region" description="Polar residues" evidence="2">
    <location>
        <begin position="706"/>
        <end position="715"/>
    </location>
</feature>
<evidence type="ECO:0000259" key="3">
    <source>
        <dbReference type="PROSITE" id="PS50157"/>
    </source>
</evidence>
<name>A0A2K1ILZ0_PHYPA</name>
<keyword evidence="1" id="KW-0863">Zinc-finger</keyword>
<reference evidence="4 6" key="1">
    <citation type="journal article" date="2008" name="Science">
        <title>The Physcomitrella genome reveals evolutionary insights into the conquest of land by plants.</title>
        <authorList>
            <person name="Rensing S."/>
            <person name="Lang D."/>
            <person name="Zimmer A."/>
            <person name="Terry A."/>
            <person name="Salamov A."/>
            <person name="Shapiro H."/>
            <person name="Nishiyama T."/>
            <person name="Perroud P.-F."/>
            <person name="Lindquist E."/>
            <person name="Kamisugi Y."/>
            <person name="Tanahashi T."/>
            <person name="Sakakibara K."/>
            <person name="Fujita T."/>
            <person name="Oishi K."/>
            <person name="Shin-I T."/>
            <person name="Kuroki Y."/>
            <person name="Toyoda A."/>
            <person name="Suzuki Y."/>
            <person name="Hashimoto A."/>
            <person name="Yamaguchi K."/>
            <person name="Sugano A."/>
            <person name="Kohara Y."/>
            <person name="Fujiyama A."/>
            <person name="Anterola A."/>
            <person name="Aoki S."/>
            <person name="Ashton N."/>
            <person name="Barbazuk W.B."/>
            <person name="Barker E."/>
            <person name="Bennetzen J."/>
            <person name="Bezanilla M."/>
            <person name="Blankenship R."/>
            <person name="Cho S.H."/>
            <person name="Dutcher S."/>
            <person name="Estelle M."/>
            <person name="Fawcett J.A."/>
            <person name="Gundlach H."/>
            <person name="Hanada K."/>
            <person name="Heyl A."/>
            <person name="Hicks K.A."/>
            <person name="Hugh J."/>
            <person name="Lohr M."/>
            <person name="Mayer K."/>
            <person name="Melkozernov A."/>
            <person name="Murata T."/>
            <person name="Nelson D."/>
            <person name="Pils B."/>
            <person name="Prigge M."/>
            <person name="Reiss B."/>
            <person name="Renner T."/>
            <person name="Rombauts S."/>
            <person name="Rushton P."/>
            <person name="Sanderfoot A."/>
            <person name="Schween G."/>
            <person name="Shiu S.-H."/>
            <person name="Stueber K."/>
            <person name="Theodoulou F.L."/>
            <person name="Tu H."/>
            <person name="Van de Peer Y."/>
            <person name="Verrier P.J."/>
            <person name="Waters E."/>
            <person name="Wood A."/>
            <person name="Yang L."/>
            <person name="Cove D."/>
            <person name="Cuming A."/>
            <person name="Hasebe M."/>
            <person name="Lucas S."/>
            <person name="Mishler D.B."/>
            <person name="Reski R."/>
            <person name="Grigoriev I."/>
            <person name="Quatrano R.S."/>
            <person name="Boore J.L."/>
        </authorList>
    </citation>
    <scope>NUCLEOTIDE SEQUENCE [LARGE SCALE GENOMIC DNA]</scope>
    <source>
        <strain evidence="5 6">cv. Gransden 2004</strain>
    </source>
</reference>
<evidence type="ECO:0000313" key="4">
    <source>
        <dbReference type="EMBL" id="PNR30286.1"/>
    </source>
</evidence>
<dbReference type="Proteomes" id="UP000006727">
    <property type="component" value="Chromosome 22"/>
</dbReference>
<keyword evidence="1" id="KW-0862">Zinc</keyword>
<gene>
    <name evidence="5" type="primary">LOC112275121</name>
    <name evidence="4" type="ORF">PHYPA_026602</name>
</gene>
<reference evidence="5" key="3">
    <citation type="submission" date="2020-12" db="UniProtKB">
        <authorList>
            <consortium name="EnsemblPlants"/>
        </authorList>
    </citation>
    <scope>IDENTIFICATION</scope>
</reference>
<keyword evidence="6" id="KW-1185">Reference proteome</keyword>
<feature type="compositionally biased region" description="Polar residues" evidence="2">
    <location>
        <begin position="57"/>
        <end position="66"/>
    </location>
</feature>
<dbReference type="PROSITE" id="PS00028">
    <property type="entry name" value="ZINC_FINGER_C2H2_1"/>
    <property type="match status" value="4"/>
</dbReference>
<dbReference type="AlphaFoldDB" id="A0A2K1ILZ0"/>
<sequence length="849" mass="92583">MTLADGEESVDMEEKALEKADRELDCVEMSTDQVSRGTDQERGMDLEQEERRGAISVSDNARNSDPSAACKTKEEEDFGVSVGDKERAERENIDVVKAELGELIERESGTEDYGHQAEVSSSRGNVSVTNQDSESLIHEGSLDRPLSRPRRSHGLRKLNTAKTRSSSLSSQRSGKCSPSQDLLSGATPDSKGTRKRGEDAEEVRQFSSSEELNGDGDRERDGDGDGDEVDGTGYRCGICNEDFESAKSLNLHKKFHPQYTLRRNPKRSRKLMDQEFTVDVGAAVPVQASAPTKKTSSMSEEFPKPCTECGKEFSSWKALFGHMRCHPEREWRGIQPPSEKNNPGGQGSGPHAAGGVGNHTNFRRKKPSPVAQLPPPLAPPPVVTHPDDVNEKSGSFDSRRAFVAGKASDNESDTESIEAAYMSNGDRHTVMGWQTGKRSKRSRQTHRSLDAVNSAKKELSNCRDSAANMAESNDMIEALMLLQAANRSRERLTVTSTPESHGSKSRSKSITPESGLEAGTEEILQRERKTKMETEAVSLCGDTEDGADEFDAGEQGSCARSKYECATCKRQFKSHQALGGHRASHKKVKGCFARTNVNDGGANEQSLESMDADDEEFLKSEEQFPNDFQETSHNSEEDKSCYLTTARDDEEALYAARKAKAHECSICHRVFNSGQALGGHKRCHWGGSGSGSLGANEVMSAKPVQAGQQQQSSSRPLKESVLDLNLPAPECVEEEEIAQQQEGEAGAAPMNYMPVPSLNFFNIINNPGRSAYGDAVGQQGQGQQQQQHAAFLQGEESSSNNQVENRMEGINQFTSFERACGPLDTITAHPKPHVVATMALVPGLTPTSA</sequence>
<feature type="compositionally biased region" description="Basic residues" evidence="2">
    <location>
        <begin position="147"/>
        <end position="156"/>
    </location>
</feature>
<dbReference type="FunCoup" id="A0A2K1ILZ0">
    <property type="interactions" value="4"/>
</dbReference>
<feature type="compositionally biased region" description="Acidic residues" evidence="2">
    <location>
        <begin position="1"/>
        <end position="11"/>
    </location>
</feature>
<feature type="domain" description="C2H2-type" evidence="3">
    <location>
        <begin position="563"/>
        <end position="590"/>
    </location>
</feature>
<dbReference type="Pfam" id="PF13912">
    <property type="entry name" value="zf-C2H2_6"/>
    <property type="match status" value="4"/>
</dbReference>
<evidence type="ECO:0000313" key="5">
    <source>
        <dbReference type="EnsemblPlants" id="Pp3c22_2200V3.1"/>
    </source>
</evidence>
<dbReference type="InterPro" id="IPR013087">
    <property type="entry name" value="Znf_C2H2_type"/>
</dbReference>
<dbReference type="Gramene" id="Pp3c22_2200V3.1">
    <property type="protein sequence ID" value="Pp3c22_2200V3.1"/>
    <property type="gene ID" value="Pp3c22_2200"/>
</dbReference>
<dbReference type="PANTHER" id="PTHR47068:SF1">
    <property type="entry name" value="OS02G0659100 PROTEIN"/>
    <property type="match status" value="1"/>
</dbReference>
<dbReference type="GeneID" id="112275121"/>
<feature type="compositionally biased region" description="Basic and acidic residues" evidence="2">
    <location>
        <begin position="38"/>
        <end position="53"/>
    </location>
</feature>
<organism evidence="4">
    <name type="scientific">Physcomitrium patens</name>
    <name type="common">Spreading-leaved earth moss</name>
    <name type="synonym">Physcomitrella patens</name>
    <dbReference type="NCBI Taxonomy" id="3218"/>
    <lineage>
        <taxon>Eukaryota</taxon>
        <taxon>Viridiplantae</taxon>
        <taxon>Streptophyta</taxon>
        <taxon>Embryophyta</taxon>
        <taxon>Bryophyta</taxon>
        <taxon>Bryophytina</taxon>
        <taxon>Bryopsida</taxon>
        <taxon>Funariidae</taxon>
        <taxon>Funariales</taxon>
        <taxon>Funariaceae</taxon>
        <taxon>Physcomitrium</taxon>
    </lineage>
</organism>
<evidence type="ECO:0000256" key="2">
    <source>
        <dbReference type="SAM" id="MobiDB-lite"/>
    </source>
</evidence>
<feature type="region of interest" description="Disordered" evidence="2">
    <location>
        <begin position="701"/>
        <end position="720"/>
    </location>
</feature>
<keyword evidence="1" id="KW-0479">Metal-binding</keyword>
<dbReference type="GO" id="GO:0008270">
    <property type="term" value="F:zinc ion binding"/>
    <property type="evidence" value="ECO:0007669"/>
    <property type="project" value="UniProtKB-KW"/>
</dbReference>
<evidence type="ECO:0000313" key="6">
    <source>
        <dbReference type="Proteomes" id="UP000006727"/>
    </source>
</evidence>
<feature type="region of interest" description="Disordered" evidence="2">
    <location>
        <begin position="1"/>
        <end position="231"/>
    </location>
</feature>
<protein>
    <recommendedName>
        <fullName evidence="3">C2H2-type domain-containing protein</fullName>
    </recommendedName>
</protein>
<dbReference type="EMBL" id="ABEU02000022">
    <property type="protein sequence ID" value="PNR30286.1"/>
    <property type="molecule type" value="Genomic_DNA"/>
</dbReference>
<feature type="compositionally biased region" description="Basic and acidic residues" evidence="2">
    <location>
        <begin position="83"/>
        <end position="115"/>
    </location>
</feature>
<dbReference type="STRING" id="3218.A0A2K1ILZ0"/>
<dbReference type="KEGG" id="ppp:112275121"/>
<feature type="compositionally biased region" description="Polar residues" evidence="2">
    <location>
        <begin position="118"/>
        <end position="134"/>
    </location>
</feature>
<feature type="region of interest" description="Disordered" evidence="2">
    <location>
        <begin position="331"/>
        <end position="399"/>
    </location>
</feature>
<dbReference type="RefSeq" id="XP_024360930.1">
    <property type="nucleotide sequence ID" value="XM_024505162.2"/>
</dbReference>
<dbReference type="Gene3D" id="3.30.160.60">
    <property type="entry name" value="Classic Zinc Finger"/>
    <property type="match status" value="1"/>
</dbReference>
<feature type="compositionally biased region" description="Low complexity" evidence="2">
    <location>
        <begin position="165"/>
        <end position="177"/>
    </location>
</feature>
<accession>A0A2K1ILZ0</accession>
<dbReference type="PaxDb" id="3218-PP1S162_50V6.1"/>
<feature type="domain" description="C2H2-type" evidence="3">
    <location>
        <begin position="234"/>
        <end position="256"/>
    </location>
</feature>
<proteinExistence type="predicted"/>
<dbReference type="EnsemblPlants" id="Pp3c22_2200V3.1">
    <property type="protein sequence ID" value="Pp3c22_2200V3.1"/>
    <property type="gene ID" value="Pp3c22_2200"/>
</dbReference>
<feature type="region of interest" description="Disordered" evidence="2">
    <location>
        <begin position="489"/>
        <end position="530"/>
    </location>
</feature>
<feature type="domain" description="C2H2-type" evidence="3">
    <location>
        <begin position="662"/>
        <end position="689"/>
    </location>
</feature>
<dbReference type="PROSITE" id="PS50157">
    <property type="entry name" value="ZINC_FINGER_C2H2_2"/>
    <property type="match status" value="4"/>
</dbReference>
<feature type="domain" description="C2H2-type" evidence="3">
    <location>
        <begin position="304"/>
        <end position="331"/>
    </location>
</feature>